<reference evidence="7" key="2">
    <citation type="submission" date="2020-09" db="EMBL/GenBank/DDBJ databases">
        <authorList>
            <person name="Sun Q."/>
            <person name="Ohkuma M."/>
        </authorList>
    </citation>
    <scope>NUCLEOTIDE SEQUENCE</scope>
    <source>
        <strain evidence="7">JCM 15325</strain>
    </source>
</reference>
<dbReference type="RefSeq" id="WP_188803969.1">
    <property type="nucleotide sequence ID" value="NZ_BMOK01000012.1"/>
</dbReference>
<dbReference type="GO" id="GO:0009247">
    <property type="term" value="P:glycolipid biosynthetic process"/>
    <property type="evidence" value="ECO:0007669"/>
    <property type="project" value="InterPro"/>
</dbReference>
<keyword evidence="3" id="KW-0328">Glycosyltransferase</keyword>
<dbReference type="AlphaFoldDB" id="A0A917W3S9"/>
<evidence type="ECO:0000259" key="5">
    <source>
        <dbReference type="Pfam" id="PF04101"/>
    </source>
</evidence>
<keyword evidence="8" id="KW-1185">Reference proteome</keyword>
<dbReference type="Proteomes" id="UP000654670">
    <property type="component" value="Unassembled WGS sequence"/>
</dbReference>
<dbReference type="PANTHER" id="PTHR43025">
    <property type="entry name" value="MONOGALACTOSYLDIACYLGLYCEROL SYNTHASE"/>
    <property type="match status" value="1"/>
</dbReference>
<dbReference type="Pfam" id="PF04101">
    <property type="entry name" value="Glyco_tran_28_C"/>
    <property type="match status" value="1"/>
</dbReference>
<accession>A0A917W3S9</accession>
<evidence type="ECO:0000256" key="2">
    <source>
        <dbReference type="ARBA" id="ARBA00006962"/>
    </source>
</evidence>
<gene>
    <name evidence="7" type="ORF">GCM10007968_25670</name>
</gene>
<feature type="domain" description="Diacylglycerol glucosyltransferase N-terminal" evidence="6">
    <location>
        <begin position="16"/>
        <end position="179"/>
    </location>
</feature>
<reference evidence="7" key="1">
    <citation type="journal article" date="2014" name="Int. J. Syst. Evol. Microbiol.">
        <title>Complete genome sequence of Corynebacterium casei LMG S-19264T (=DSM 44701T), isolated from a smear-ripened cheese.</title>
        <authorList>
            <consortium name="US DOE Joint Genome Institute (JGI-PGF)"/>
            <person name="Walter F."/>
            <person name="Albersmeier A."/>
            <person name="Kalinowski J."/>
            <person name="Ruckert C."/>
        </authorList>
    </citation>
    <scope>NUCLEOTIDE SEQUENCE</scope>
    <source>
        <strain evidence="7">JCM 15325</strain>
    </source>
</reference>
<organism evidence="7 8">
    <name type="scientific">Sporolactobacillus putidus</name>
    <dbReference type="NCBI Taxonomy" id="492735"/>
    <lineage>
        <taxon>Bacteria</taxon>
        <taxon>Bacillati</taxon>
        <taxon>Bacillota</taxon>
        <taxon>Bacilli</taxon>
        <taxon>Bacillales</taxon>
        <taxon>Sporolactobacillaceae</taxon>
        <taxon>Sporolactobacillus</taxon>
    </lineage>
</organism>
<dbReference type="Pfam" id="PF06925">
    <property type="entry name" value="MGDG_synth"/>
    <property type="match status" value="1"/>
</dbReference>
<evidence type="ECO:0000256" key="4">
    <source>
        <dbReference type="ARBA" id="ARBA00022679"/>
    </source>
</evidence>
<dbReference type="GO" id="GO:0016020">
    <property type="term" value="C:membrane"/>
    <property type="evidence" value="ECO:0007669"/>
    <property type="project" value="UniProtKB-SubCell"/>
</dbReference>
<name>A0A917W3S9_9BACL</name>
<dbReference type="PANTHER" id="PTHR43025:SF3">
    <property type="entry name" value="MONOGALACTOSYLDIACYLGLYCEROL SYNTHASE 1, CHLOROPLASTIC"/>
    <property type="match status" value="1"/>
</dbReference>
<feature type="domain" description="Glycosyl transferase family 28 C-terminal" evidence="5">
    <location>
        <begin position="204"/>
        <end position="327"/>
    </location>
</feature>
<dbReference type="InterPro" id="IPR007235">
    <property type="entry name" value="Glyco_trans_28_C"/>
</dbReference>
<evidence type="ECO:0000313" key="7">
    <source>
        <dbReference type="EMBL" id="GGL60516.1"/>
    </source>
</evidence>
<dbReference type="GO" id="GO:0016758">
    <property type="term" value="F:hexosyltransferase activity"/>
    <property type="evidence" value="ECO:0007669"/>
    <property type="project" value="InterPro"/>
</dbReference>
<comment type="similarity">
    <text evidence="2">Belongs to the glycosyltransferase 28 family.</text>
</comment>
<evidence type="ECO:0000256" key="1">
    <source>
        <dbReference type="ARBA" id="ARBA00004370"/>
    </source>
</evidence>
<dbReference type="InterPro" id="IPR050519">
    <property type="entry name" value="Glycosyltransf_28_UgtP"/>
</dbReference>
<evidence type="ECO:0000259" key="6">
    <source>
        <dbReference type="Pfam" id="PF06925"/>
    </source>
</evidence>
<proteinExistence type="inferred from homology"/>
<dbReference type="InterPro" id="IPR009695">
    <property type="entry name" value="Diacylglyc_glucosyltr_N"/>
</dbReference>
<keyword evidence="4" id="KW-0808">Transferase</keyword>
<comment type="subcellular location">
    <subcellularLocation>
        <location evidence="1">Membrane</location>
    </subcellularLocation>
</comment>
<evidence type="ECO:0000256" key="3">
    <source>
        <dbReference type="ARBA" id="ARBA00022676"/>
    </source>
</evidence>
<dbReference type="Gene3D" id="3.40.50.2000">
    <property type="entry name" value="Glycogen Phosphorylase B"/>
    <property type="match status" value="2"/>
</dbReference>
<dbReference type="EMBL" id="BMOK01000012">
    <property type="protein sequence ID" value="GGL60516.1"/>
    <property type="molecule type" value="Genomic_DNA"/>
</dbReference>
<dbReference type="SUPFAM" id="SSF53756">
    <property type="entry name" value="UDP-Glycosyltransferase/glycogen phosphorylase"/>
    <property type="match status" value="1"/>
</dbReference>
<sequence length="381" mass="42921">MNRILFISSENTGGGHKSITEALSRQLFLLSPDVQFSVIDGFELGNVFLRLSSRSYDSFAIKFPTLWGFVYRLSNPFKPLVNHFIARLIRKSLLKQINTFHPDLIVSVHNLFVGSVINVLNHAGLNIPVISLIADLDNVTNLWADKQAKYIICPSDETRQSMLRAGMTRDQLYLTGFPVRKEFCDTDLPEPHHLPNKSKKYISVLIISGSQGSTKVRKIAEALLNDKNIHITIIAGHDTALKHDMEEELSEYVGNRVTIYGFIREIKERMAEADLLIIRASPNVLMEAVNLCKPVIIIGSLKGQEEKNPQFVRKHHLGVCCPNISALPDMIATLWANDGEELVQISQNQYRFRKPEAARAITELLIQTAKETNRSQNLPIA</sequence>
<evidence type="ECO:0000313" key="8">
    <source>
        <dbReference type="Proteomes" id="UP000654670"/>
    </source>
</evidence>
<protein>
    <submittedName>
        <fullName evidence="7">UDP-glucuronosyltransferase</fullName>
    </submittedName>
</protein>
<comment type="caution">
    <text evidence="7">The sequence shown here is derived from an EMBL/GenBank/DDBJ whole genome shotgun (WGS) entry which is preliminary data.</text>
</comment>